<gene>
    <name evidence="4" type="ORF">COU22_03545</name>
</gene>
<comment type="similarity">
    <text evidence="2">Belongs to the Nudix hydrolase family.</text>
</comment>
<dbReference type="Gene3D" id="3.90.79.10">
    <property type="entry name" value="Nucleoside Triphosphate Pyrophosphohydrolase"/>
    <property type="match status" value="1"/>
</dbReference>
<evidence type="ECO:0000256" key="2">
    <source>
        <dbReference type="RuleBase" id="RU003476"/>
    </source>
</evidence>
<accession>A0A2M6WBQ5</accession>
<reference evidence="5" key="1">
    <citation type="submission" date="2017-09" db="EMBL/GenBank/DDBJ databases">
        <title>Depth-based differentiation of microbial function through sediment-hosted aquifers and enrichment of novel symbionts in the deep terrestrial subsurface.</title>
        <authorList>
            <person name="Probst A.J."/>
            <person name="Ladd B."/>
            <person name="Jarett J.K."/>
            <person name="Geller-Mcgrath D.E."/>
            <person name="Sieber C.M.K."/>
            <person name="Emerson J.B."/>
            <person name="Anantharaman K."/>
            <person name="Thomas B.C."/>
            <person name="Malmstrom R."/>
            <person name="Stieglmeier M."/>
            <person name="Klingl A."/>
            <person name="Woyke T."/>
            <person name="Ryan C.M."/>
            <person name="Banfield J.F."/>
        </authorList>
    </citation>
    <scope>NUCLEOTIDE SEQUENCE [LARGE SCALE GENOMIC DNA]</scope>
</reference>
<dbReference type="PANTHER" id="PTHR16099:SF5">
    <property type="entry name" value="NUCLEOTIDE TRIPHOSPHATE DIPHOSPHATASE NUDT15"/>
    <property type="match status" value="1"/>
</dbReference>
<dbReference type="InterPro" id="IPR000086">
    <property type="entry name" value="NUDIX_hydrolase_dom"/>
</dbReference>
<dbReference type="Pfam" id="PF00293">
    <property type="entry name" value="NUDIX"/>
    <property type="match status" value="1"/>
</dbReference>
<dbReference type="CDD" id="cd04678">
    <property type="entry name" value="NUDIX_MTH2_Nudt15"/>
    <property type="match status" value="1"/>
</dbReference>
<dbReference type="EMBL" id="PFBO01000124">
    <property type="protein sequence ID" value="PIT90194.1"/>
    <property type="molecule type" value="Genomic_DNA"/>
</dbReference>
<dbReference type="PANTHER" id="PTHR16099">
    <property type="entry name" value="8-OXO-DGTP DIPHOSPHATES NUDT15"/>
    <property type="match status" value="1"/>
</dbReference>
<keyword evidence="1 2" id="KW-0378">Hydrolase</keyword>
<dbReference type="InterPro" id="IPR020084">
    <property type="entry name" value="NUDIX_hydrolase_CS"/>
</dbReference>
<feature type="domain" description="Nudix hydrolase" evidence="3">
    <location>
        <begin position="4"/>
        <end position="133"/>
    </location>
</feature>
<dbReference type="PROSITE" id="PS00893">
    <property type="entry name" value="NUDIX_BOX"/>
    <property type="match status" value="1"/>
</dbReference>
<evidence type="ECO:0000256" key="1">
    <source>
        <dbReference type="ARBA" id="ARBA00022801"/>
    </source>
</evidence>
<sequence>MEPITKIGVAAIIRNDNKVLIGKRKNAHGEGCWAFPGGHLEFNEDPQETAIRETLEETGIRIKNLKVGPYTNDKFEKEGKHYITLFIIADYDSGEAKVLEPEKCEKWDWFSWDNLPEPLFLPFINLLKQNFNPFER</sequence>
<evidence type="ECO:0000313" key="4">
    <source>
        <dbReference type="EMBL" id="PIT90194.1"/>
    </source>
</evidence>
<organism evidence="4 5">
    <name type="scientific">Candidatus Komeilibacteria bacterium CG10_big_fil_rev_8_21_14_0_10_41_13</name>
    <dbReference type="NCBI Taxonomy" id="1974476"/>
    <lineage>
        <taxon>Bacteria</taxon>
        <taxon>Candidatus Komeiliibacteriota</taxon>
    </lineage>
</organism>
<dbReference type="Proteomes" id="UP000230543">
    <property type="component" value="Unassembled WGS sequence"/>
</dbReference>
<dbReference type="InterPro" id="IPR015797">
    <property type="entry name" value="NUDIX_hydrolase-like_dom_sf"/>
</dbReference>
<evidence type="ECO:0000313" key="5">
    <source>
        <dbReference type="Proteomes" id="UP000230543"/>
    </source>
</evidence>
<dbReference type="SUPFAM" id="SSF55811">
    <property type="entry name" value="Nudix"/>
    <property type="match status" value="1"/>
</dbReference>
<name>A0A2M6WBQ5_9BACT</name>
<evidence type="ECO:0000259" key="3">
    <source>
        <dbReference type="PROSITE" id="PS51462"/>
    </source>
</evidence>
<protein>
    <submittedName>
        <fullName evidence="4">DNA mismatch repair protein MutT</fullName>
    </submittedName>
</protein>
<comment type="caution">
    <text evidence="4">The sequence shown here is derived from an EMBL/GenBank/DDBJ whole genome shotgun (WGS) entry which is preliminary data.</text>
</comment>
<dbReference type="AlphaFoldDB" id="A0A2M6WBQ5"/>
<proteinExistence type="inferred from homology"/>
<dbReference type="InterPro" id="IPR020476">
    <property type="entry name" value="Nudix_hydrolase"/>
</dbReference>
<dbReference type="FunFam" id="3.90.79.10:FF:000060">
    <property type="entry name" value="Nudix hydrolase 1"/>
    <property type="match status" value="1"/>
</dbReference>
<dbReference type="PROSITE" id="PS51462">
    <property type="entry name" value="NUDIX"/>
    <property type="match status" value="1"/>
</dbReference>
<dbReference type="PRINTS" id="PR00502">
    <property type="entry name" value="NUDIXFAMILY"/>
</dbReference>
<dbReference type="GO" id="GO:0016787">
    <property type="term" value="F:hydrolase activity"/>
    <property type="evidence" value="ECO:0007669"/>
    <property type="project" value="UniProtKB-KW"/>
</dbReference>